<evidence type="ECO:0000313" key="12">
    <source>
        <dbReference type="Proteomes" id="UP000252698"/>
    </source>
</evidence>
<feature type="signal peptide" evidence="9">
    <location>
        <begin position="1"/>
        <end position="23"/>
    </location>
</feature>
<keyword evidence="7" id="KW-1015">Disulfide bond</keyword>
<gene>
    <name evidence="11" type="ORF">C5746_06260</name>
</gene>
<dbReference type="InterPro" id="IPR036819">
    <property type="entry name" value="Subtilisin_inhibitor-like_sf"/>
</dbReference>
<dbReference type="Gene3D" id="3.30.350.10">
    <property type="entry name" value="Subtilisin inhibitor-like"/>
    <property type="match status" value="1"/>
</dbReference>
<evidence type="ECO:0000256" key="1">
    <source>
        <dbReference type="ARBA" id="ARBA00004613"/>
    </source>
</evidence>
<dbReference type="SUPFAM" id="SSF55399">
    <property type="entry name" value="Subtilisin inhibitor"/>
    <property type="match status" value="1"/>
</dbReference>
<accession>A0A2Z5J8I5</accession>
<dbReference type="GeneID" id="95518112"/>
<evidence type="ECO:0000313" key="11">
    <source>
        <dbReference type="EMBL" id="AXE76584.1"/>
    </source>
</evidence>
<dbReference type="Pfam" id="PF00720">
    <property type="entry name" value="SSI"/>
    <property type="match status" value="1"/>
</dbReference>
<feature type="domain" description="Subtilisin inhibitor" evidence="10">
    <location>
        <begin position="35"/>
        <end position="117"/>
    </location>
</feature>
<dbReference type="InterPro" id="IPR023549">
    <property type="entry name" value="Subtilisin_inhibitor"/>
</dbReference>
<evidence type="ECO:0000256" key="5">
    <source>
        <dbReference type="ARBA" id="ARBA00022690"/>
    </source>
</evidence>
<keyword evidence="6 8" id="KW-0722">Serine protease inhibitor</keyword>
<evidence type="ECO:0000256" key="8">
    <source>
        <dbReference type="RuleBase" id="RU003471"/>
    </source>
</evidence>
<keyword evidence="5 8" id="KW-0646">Protease inhibitor</keyword>
<evidence type="ECO:0000256" key="6">
    <source>
        <dbReference type="ARBA" id="ARBA00022900"/>
    </source>
</evidence>
<protein>
    <submittedName>
        <fullName evidence="11">Protease inhibitor</fullName>
    </submittedName>
</protein>
<evidence type="ECO:0000256" key="9">
    <source>
        <dbReference type="SAM" id="SignalP"/>
    </source>
</evidence>
<dbReference type="RefSeq" id="WP_114243247.1">
    <property type="nucleotide sequence ID" value="NZ_CP027306.1"/>
</dbReference>
<evidence type="ECO:0000256" key="3">
    <source>
        <dbReference type="ARBA" id="ARBA00011738"/>
    </source>
</evidence>
<dbReference type="InterPro" id="IPR000691">
    <property type="entry name" value="Prot_inh_I16_SSI"/>
</dbReference>
<feature type="chain" id="PRO_5016429086" evidence="9">
    <location>
        <begin position="24"/>
        <end position="131"/>
    </location>
</feature>
<dbReference type="AlphaFoldDB" id="A0A2Z5J8I5"/>
<comment type="subunit">
    <text evidence="3">Homodimer.</text>
</comment>
<keyword evidence="4" id="KW-0964">Secreted</keyword>
<keyword evidence="9" id="KW-0732">Signal</keyword>
<dbReference type="Proteomes" id="UP000252698">
    <property type="component" value="Chromosome"/>
</dbReference>
<dbReference type="GO" id="GO:0005576">
    <property type="term" value="C:extracellular region"/>
    <property type="evidence" value="ECO:0007669"/>
    <property type="project" value="UniProtKB-SubCell"/>
</dbReference>
<comment type="similarity">
    <text evidence="2 8">Belongs to the protease inhibitor I16 (SSI) family.</text>
</comment>
<proteinExistence type="inferred from homology"/>
<dbReference type="GO" id="GO:0004867">
    <property type="term" value="F:serine-type endopeptidase inhibitor activity"/>
    <property type="evidence" value="ECO:0007669"/>
    <property type="project" value="UniProtKB-KW"/>
</dbReference>
<name>A0A2Z5J8I5_STRAR</name>
<sequence>MRLRVALATAVLLTLTVAVPAAAAESNDPVPDRGLLLTVSGSENTWIRGVALFCPPAPDAHHPHAAAACAAIDWAEGDLDALPGSPRLCIEGYDPVTATATGNRDGRPVSWQRTFPNACVMDAVTGPVFRF</sequence>
<dbReference type="EMBL" id="CP027306">
    <property type="protein sequence ID" value="AXE76584.1"/>
    <property type="molecule type" value="Genomic_DNA"/>
</dbReference>
<dbReference type="KEGG" id="sata:C5746_06260"/>
<evidence type="ECO:0000256" key="2">
    <source>
        <dbReference type="ARBA" id="ARBA00010472"/>
    </source>
</evidence>
<evidence type="ECO:0000256" key="4">
    <source>
        <dbReference type="ARBA" id="ARBA00022525"/>
    </source>
</evidence>
<comment type="subcellular location">
    <subcellularLocation>
        <location evidence="1">Secreted</location>
    </subcellularLocation>
</comment>
<organism evidence="11 12">
    <name type="scientific">Streptomyces atratus</name>
    <dbReference type="NCBI Taxonomy" id="1893"/>
    <lineage>
        <taxon>Bacteria</taxon>
        <taxon>Bacillati</taxon>
        <taxon>Actinomycetota</taxon>
        <taxon>Actinomycetes</taxon>
        <taxon>Kitasatosporales</taxon>
        <taxon>Streptomycetaceae</taxon>
        <taxon>Streptomyces</taxon>
    </lineage>
</organism>
<evidence type="ECO:0000259" key="10">
    <source>
        <dbReference type="Pfam" id="PF00720"/>
    </source>
</evidence>
<evidence type="ECO:0000256" key="7">
    <source>
        <dbReference type="ARBA" id="ARBA00023157"/>
    </source>
</evidence>
<reference evidence="11 12" key="1">
    <citation type="journal article" date="2018" name="Front. Microbiol.">
        <title>Genome Sequencing of Streptomyces atratus SCSIOZH16 and Activation Production of Nocardamine via Metabolic Engineering.</title>
        <authorList>
            <person name="Li Y."/>
            <person name="Zhang C."/>
            <person name="Liu C."/>
            <person name="Ju J."/>
            <person name="Ma J."/>
        </authorList>
    </citation>
    <scope>NUCLEOTIDE SEQUENCE [LARGE SCALE GENOMIC DNA]</scope>
    <source>
        <strain evidence="11 12">SCSIO_ZH16</strain>
    </source>
</reference>
<dbReference type="PRINTS" id="PR00294">
    <property type="entry name" value="SSBTLNINHBTR"/>
</dbReference>